<keyword evidence="3" id="KW-1185">Reference proteome</keyword>
<dbReference type="PANTHER" id="PTHR10579:SF43">
    <property type="entry name" value="ZINC FINGER (C3HC4-TYPE RING FINGER) FAMILY PROTEIN"/>
    <property type="match status" value="1"/>
</dbReference>
<sequence>MGASHSSGAFNIGAFRDVLFNSNGAGLPLPSSITFEGIMKEYFYQTGLKVSDKLLEAAYSIAIDHDPITLEKQLHLALGLHSCKDGLNERKDLNLVIVLDISGSMGSAMSSKEKTKMQVANEVICEIIENLREFERLGIVLFDDKAETLLPLTIVQDLDKKSLKETVLNIKEKGSTNFEAGMQRGIDLFSSLDSSDLSNSNRIIYLTDACPNVGGTATLDILTKDANSGPYSIFSTFVGIGLDFNSKIVDELTRVRGCNYFSVKSTEEFKKILNEDFNYIVTPICYNVKLTMECENYEIEKCFGTNFAGESTGEIMKVDTCSAGQLDERGVKGGIILLRLKAKNNFKGVSNVKLTLSYETVEGKKVREEKHVNVDSNLENYFETNGIRKAIALVRYVENVKGYLQEMDTVQQSHDYTTNTKPSTSSEEWNSKFGQLLNYFTNEINEIRDETMQQEVDAINKFIEFSK</sequence>
<dbReference type="PROSITE" id="PS50234">
    <property type="entry name" value="VWFA"/>
    <property type="match status" value="1"/>
</dbReference>
<dbReference type="Pfam" id="PF13519">
    <property type="entry name" value="VWA_2"/>
    <property type="match status" value="1"/>
</dbReference>
<dbReference type="PANTHER" id="PTHR10579">
    <property type="entry name" value="CALCIUM-ACTIVATED CHLORIDE CHANNEL REGULATOR"/>
    <property type="match status" value="1"/>
</dbReference>
<dbReference type="GeneID" id="8849187"/>
<dbReference type="eggNOG" id="ENOG502SB1M">
    <property type="taxonomic scope" value="Eukaryota"/>
</dbReference>
<dbReference type="OrthoDB" id="687730at2759"/>
<dbReference type="Proteomes" id="UP000006671">
    <property type="component" value="Unassembled WGS sequence"/>
</dbReference>
<gene>
    <name evidence="2" type="ORF">NAEGRDRAFT_79418</name>
</gene>
<dbReference type="InterPro" id="IPR002035">
    <property type="entry name" value="VWF_A"/>
</dbReference>
<dbReference type="VEuPathDB" id="AmoebaDB:NAEGRDRAFT_79418"/>
<accession>D2VCC8</accession>
<dbReference type="EMBL" id="GG738862">
    <property type="protein sequence ID" value="EFC45730.1"/>
    <property type="molecule type" value="Genomic_DNA"/>
</dbReference>
<dbReference type="RefSeq" id="XP_002678474.1">
    <property type="nucleotide sequence ID" value="XM_002678428.1"/>
</dbReference>
<dbReference type="KEGG" id="ngr:NAEGRDRAFT_79418"/>
<dbReference type="SUPFAM" id="SSF53300">
    <property type="entry name" value="vWA-like"/>
    <property type="match status" value="1"/>
</dbReference>
<dbReference type="OMA" id="ITDAMPN"/>
<dbReference type="AlphaFoldDB" id="D2VCC8"/>
<evidence type="ECO:0000313" key="3">
    <source>
        <dbReference type="Proteomes" id="UP000006671"/>
    </source>
</evidence>
<dbReference type="InterPro" id="IPR036465">
    <property type="entry name" value="vWFA_dom_sf"/>
</dbReference>
<dbReference type="InterPro" id="IPR051266">
    <property type="entry name" value="CLCR"/>
</dbReference>
<dbReference type="InParanoid" id="D2VCC8"/>
<name>D2VCC8_NAEGR</name>
<dbReference type="SMART" id="SM00327">
    <property type="entry name" value="VWA"/>
    <property type="match status" value="1"/>
</dbReference>
<protein>
    <submittedName>
        <fullName evidence="2">von Willebrand factor type A domain-containing protein</fullName>
    </submittedName>
</protein>
<reference evidence="2 3" key="1">
    <citation type="journal article" date="2010" name="Cell">
        <title>The genome of Naegleria gruberi illuminates early eukaryotic versatility.</title>
        <authorList>
            <person name="Fritz-Laylin L.K."/>
            <person name="Prochnik S.E."/>
            <person name="Ginger M.L."/>
            <person name="Dacks J.B."/>
            <person name="Carpenter M.L."/>
            <person name="Field M.C."/>
            <person name="Kuo A."/>
            <person name="Paredez A."/>
            <person name="Chapman J."/>
            <person name="Pham J."/>
            <person name="Shu S."/>
            <person name="Neupane R."/>
            <person name="Cipriano M."/>
            <person name="Mancuso J."/>
            <person name="Tu H."/>
            <person name="Salamov A."/>
            <person name="Lindquist E."/>
            <person name="Shapiro H."/>
            <person name="Lucas S."/>
            <person name="Grigoriev I.V."/>
            <person name="Cande W.Z."/>
            <person name="Fulton C."/>
            <person name="Rokhsar D.S."/>
            <person name="Dawson S.C."/>
        </authorList>
    </citation>
    <scope>NUCLEOTIDE SEQUENCE [LARGE SCALE GENOMIC DNA]</scope>
    <source>
        <strain evidence="2 3">NEG-M</strain>
    </source>
</reference>
<feature type="domain" description="VWFA" evidence="1">
    <location>
        <begin position="94"/>
        <end position="284"/>
    </location>
</feature>
<evidence type="ECO:0000313" key="2">
    <source>
        <dbReference type="EMBL" id="EFC45730.1"/>
    </source>
</evidence>
<evidence type="ECO:0000259" key="1">
    <source>
        <dbReference type="PROSITE" id="PS50234"/>
    </source>
</evidence>
<proteinExistence type="predicted"/>
<dbReference type="STRING" id="5762.D2VCC8"/>
<organism evidence="3">
    <name type="scientific">Naegleria gruberi</name>
    <name type="common">Amoeba</name>
    <dbReference type="NCBI Taxonomy" id="5762"/>
    <lineage>
        <taxon>Eukaryota</taxon>
        <taxon>Discoba</taxon>
        <taxon>Heterolobosea</taxon>
        <taxon>Tetramitia</taxon>
        <taxon>Eutetramitia</taxon>
        <taxon>Vahlkampfiidae</taxon>
        <taxon>Naegleria</taxon>
    </lineage>
</organism>
<dbReference type="Gene3D" id="3.40.50.410">
    <property type="entry name" value="von Willebrand factor, type A domain"/>
    <property type="match status" value="1"/>
</dbReference>